<accession>A0A833UYK2</accession>
<dbReference type="GO" id="GO:0005506">
    <property type="term" value="F:iron ion binding"/>
    <property type="evidence" value="ECO:0007669"/>
    <property type="project" value="InterPro"/>
</dbReference>
<keyword evidence="2" id="KW-0479">Metal-binding</keyword>
<keyword evidence="4" id="KW-0408">Iron</keyword>
<evidence type="ECO:0000256" key="2">
    <source>
        <dbReference type="ARBA" id="ARBA00022723"/>
    </source>
</evidence>
<protein>
    <submittedName>
        <fullName evidence="6">Cytochrome P450 86B1</fullName>
    </submittedName>
</protein>
<evidence type="ECO:0000256" key="5">
    <source>
        <dbReference type="SAM" id="Phobius"/>
    </source>
</evidence>
<dbReference type="GO" id="GO:0016705">
    <property type="term" value="F:oxidoreductase activity, acting on paired donors, with incorporation or reduction of molecular oxygen"/>
    <property type="evidence" value="ECO:0007669"/>
    <property type="project" value="InterPro"/>
</dbReference>
<dbReference type="EMBL" id="SWLB01000048">
    <property type="protein sequence ID" value="KAF3320396.1"/>
    <property type="molecule type" value="Genomic_DNA"/>
</dbReference>
<name>A0A833UYK2_9POAL</name>
<evidence type="ECO:0000256" key="4">
    <source>
        <dbReference type="ARBA" id="ARBA00023004"/>
    </source>
</evidence>
<dbReference type="Proteomes" id="UP000623129">
    <property type="component" value="Unassembled WGS sequence"/>
</dbReference>
<dbReference type="Gene3D" id="1.10.630.10">
    <property type="entry name" value="Cytochrome P450"/>
    <property type="match status" value="2"/>
</dbReference>
<dbReference type="GO" id="GO:0020037">
    <property type="term" value="F:heme binding"/>
    <property type="evidence" value="ECO:0007669"/>
    <property type="project" value="InterPro"/>
</dbReference>
<dbReference type="AlphaFoldDB" id="A0A833UYK2"/>
<dbReference type="InterPro" id="IPR036396">
    <property type="entry name" value="Cyt_P450_sf"/>
</dbReference>
<evidence type="ECO:0000256" key="3">
    <source>
        <dbReference type="ARBA" id="ARBA00023002"/>
    </source>
</evidence>
<dbReference type="Pfam" id="PF00067">
    <property type="entry name" value="p450"/>
    <property type="match status" value="1"/>
</dbReference>
<dbReference type="OrthoDB" id="1470350at2759"/>
<keyword evidence="5" id="KW-0812">Transmembrane</keyword>
<proteinExistence type="inferred from homology"/>
<dbReference type="InterPro" id="IPR001128">
    <property type="entry name" value="Cyt_P450"/>
</dbReference>
<organism evidence="6 7">
    <name type="scientific">Carex littledalei</name>
    <dbReference type="NCBI Taxonomy" id="544730"/>
    <lineage>
        <taxon>Eukaryota</taxon>
        <taxon>Viridiplantae</taxon>
        <taxon>Streptophyta</taxon>
        <taxon>Embryophyta</taxon>
        <taxon>Tracheophyta</taxon>
        <taxon>Spermatophyta</taxon>
        <taxon>Magnoliopsida</taxon>
        <taxon>Liliopsida</taxon>
        <taxon>Poales</taxon>
        <taxon>Cyperaceae</taxon>
        <taxon>Cyperoideae</taxon>
        <taxon>Cariceae</taxon>
        <taxon>Carex</taxon>
        <taxon>Carex subgen. Euthyceras</taxon>
    </lineage>
</organism>
<feature type="transmembrane region" description="Helical" evidence="5">
    <location>
        <begin position="6"/>
        <end position="25"/>
    </location>
</feature>
<keyword evidence="3" id="KW-0560">Oxidoreductase</keyword>
<dbReference type="GO" id="GO:0004497">
    <property type="term" value="F:monooxygenase activity"/>
    <property type="evidence" value="ECO:0007669"/>
    <property type="project" value="InterPro"/>
</dbReference>
<dbReference type="SUPFAM" id="SSF48264">
    <property type="entry name" value="Cytochrome P450"/>
    <property type="match status" value="1"/>
</dbReference>
<reference evidence="6" key="1">
    <citation type="submission" date="2020-01" db="EMBL/GenBank/DDBJ databases">
        <title>Genome sequence of Kobresia littledalei, the first chromosome-level genome in the family Cyperaceae.</title>
        <authorList>
            <person name="Qu G."/>
        </authorList>
    </citation>
    <scope>NUCLEOTIDE SEQUENCE</scope>
    <source>
        <strain evidence="6">C.B.Clarke</strain>
        <tissue evidence="6">Leaf</tissue>
    </source>
</reference>
<comment type="caution">
    <text evidence="6">The sequence shown here is derived from an EMBL/GenBank/DDBJ whole genome shotgun (WGS) entry which is preliminary data.</text>
</comment>
<keyword evidence="7" id="KW-1185">Reference proteome</keyword>
<dbReference type="PANTHER" id="PTHR24296">
    <property type="entry name" value="CYTOCHROME P450"/>
    <property type="match status" value="1"/>
</dbReference>
<sequence length="297" mass="34073">MAWVWFALTDLILYIPCLLFLYYLYNNFLDSHRPVNWPIVGMLPSLLVNVNKIHDRISNILVDGNLYWRGPWFSGMVFFVTSDPENVHHIFTKNFQNYRKGDDYIEMFEILGNGIFNTDGSLSMDLPVVPFARAVDDTSTALFSRLSSPAALWKLLKLLGIGQEKKLAKARVVGDRFIIEAIEKRKQEMNEGKHICPDMLSSYLSDEDVPNSNNFLRDNLNSFLTAGRDTTSSGLCWFFWALSQNKQTEEKILCELCSAPHNITPESLITFDPEELEKLVYFKAAFMESLRLSTNLS</sequence>
<keyword evidence="5" id="KW-0472">Membrane</keyword>
<keyword evidence="5" id="KW-1133">Transmembrane helix</keyword>
<comment type="similarity">
    <text evidence="1">Belongs to the cytochrome P450 family.</text>
</comment>
<gene>
    <name evidence="6" type="ORF">FCM35_KLT22006</name>
</gene>
<evidence type="ECO:0000313" key="7">
    <source>
        <dbReference type="Proteomes" id="UP000623129"/>
    </source>
</evidence>
<evidence type="ECO:0000256" key="1">
    <source>
        <dbReference type="ARBA" id="ARBA00010617"/>
    </source>
</evidence>
<evidence type="ECO:0000313" key="6">
    <source>
        <dbReference type="EMBL" id="KAF3320396.1"/>
    </source>
</evidence>